<evidence type="ECO:0000256" key="8">
    <source>
        <dbReference type="SAM" id="MobiDB-lite"/>
    </source>
</evidence>
<evidence type="ECO:0000256" key="7">
    <source>
        <dbReference type="ARBA" id="ARBA00023237"/>
    </source>
</evidence>
<dbReference type="InterPro" id="IPR036942">
    <property type="entry name" value="Beta-barrel_TonB_sf"/>
</dbReference>
<dbReference type="Gene3D" id="2.40.170.20">
    <property type="entry name" value="TonB-dependent receptor, beta-barrel domain"/>
    <property type="match status" value="1"/>
</dbReference>
<evidence type="ECO:0000259" key="9">
    <source>
        <dbReference type="Pfam" id="PF14905"/>
    </source>
</evidence>
<keyword evidence="4" id="KW-0812">Transmembrane</keyword>
<keyword evidence="11" id="KW-1185">Reference proteome</keyword>
<keyword evidence="6" id="KW-0472">Membrane</keyword>
<evidence type="ECO:0000313" key="10">
    <source>
        <dbReference type="EMBL" id="GAA4404104.1"/>
    </source>
</evidence>
<evidence type="ECO:0000256" key="1">
    <source>
        <dbReference type="ARBA" id="ARBA00004571"/>
    </source>
</evidence>
<dbReference type="Proteomes" id="UP001500936">
    <property type="component" value="Unassembled WGS sequence"/>
</dbReference>
<keyword evidence="7" id="KW-0998">Cell outer membrane</keyword>
<dbReference type="PANTHER" id="PTHR30069:SF29">
    <property type="entry name" value="HEMOGLOBIN AND HEMOGLOBIN-HAPTOGLOBIN-BINDING PROTEIN 1-RELATED"/>
    <property type="match status" value="1"/>
</dbReference>
<dbReference type="Pfam" id="PF13620">
    <property type="entry name" value="CarboxypepD_reg"/>
    <property type="match status" value="1"/>
</dbReference>
<organism evidence="10 11">
    <name type="scientific">Nibrella viscosa</name>
    <dbReference type="NCBI Taxonomy" id="1084524"/>
    <lineage>
        <taxon>Bacteria</taxon>
        <taxon>Pseudomonadati</taxon>
        <taxon>Bacteroidota</taxon>
        <taxon>Cytophagia</taxon>
        <taxon>Cytophagales</taxon>
        <taxon>Spirosomataceae</taxon>
        <taxon>Nibrella</taxon>
    </lineage>
</organism>
<dbReference type="SUPFAM" id="SSF56935">
    <property type="entry name" value="Porins"/>
    <property type="match status" value="1"/>
</dbReference>
<evidence type="ECO:0000256" key="3">
    <source>
        <dbReference type="ARBA" id="ARBA00022452"/>
    </source>
</evidence>
<dbReference type="SUPFAM" id="SSF49464">
    <property type="entry name" value="Carboxypeptidase regulatory domain-like"/>
    <property type="match status" value="1"/>
</dbReference>
<evidence type="ECO:0000256" key="2">
    <source>
        <dbReference type="ARBA" id="ARBA00022448"/>
    </source>
</evidence>
<evidence type="ECO:0000313" key="11">
    <source>
        <dbReference type="Proteomes" id="UP001500936"/>
    </source>
</evidence>
<accession>A0ABP8KDF1</accession>
<name>A0ABP8KDF1_9BACT</name>
<evidence type="ECO:0000256" key="6">
    <source>
        <dbReference type="ARBA" id="ARBA00023136"/>
    </source>
</evidence>
<feature type="region of interest" description="Disordered" evidence="8">
    <location>
        <begin position="786"/>
        <end position="810"/>
    </location>
</feature>
<feature type="domain" description="Outer membrane protein beta-barrel" evidence="9">
    <location>
        <begin position="379"/>
        <end position="781"/>
    </location>
</feature>
<dbReference type="EMBL" id="BAABHB010000003">
    <property type="protein sequence ID" value="GAA4404104.1"/>
    <property type="molecule type" value="Genomic_DNA"/>
</dbReference>
<comment type="caution">
    <text evidence="10">The sequence shown here is derived from an EMBL/GenBank/DDBJ whole genome shotgun (WGS) entry which is preliminary data.</text>
</comment>
<gene>
    <name evidence="10" type="ORF">GCM10023187_20950</name>
</gene>
<dbReference type="InterPro" id="IPR041700">
    <property type="entry name" value="OMP_b-brl_3"/>
</dbReference>
<dbReference type="InterPro" id="IPR037066">
    <property type="entry name" value="Plug_dom_sf"/>
</dbReference>
<keyword evidence="3" id="KW-1134">Transmembrane beta strand</keyword>
<dbReference type="Gene3D" id="2.170.130.10">
    <property type="entry name" value="TonB-dependent receptor, plug domain"/>
    <property type="match status" value="1"/>
</dbReference>
<dbReference type="Pfam" id="PF14905">
    <property type="entry name" value="OMP_b-brl_3"/>
    <property type="match status" value="1"/>
</dbReference>
<evidence type="ECO:0000256" key="5">
    <source>
        <dbReference type="ARBA" id="ARBA00022729"/>
    </source>
</evidence>
<protein>
    <submittedName>
        <fullName evidence="10">Outer membrane beta-barrel family protein</fullName>
    </submittedName>
</protein>
<comment type="subcellular location">
    <subcellularLocation>
        <location evidence="1">Cell outer membrane</location>
        <topology evidence="1">Multi-pass membrane protein</topology>
    </subcellularLocation>
</comment>
<keyword evidence="5" id="KW-0732">Signal</keyword>
<evidence type="ECO:0000256" key="4">
    <source>
        <dbReference type="ARBA" id="ARBA00022692"/>
    </source>
</evidence>
<reference evidence="11" key="1">
    <citation type="journal article" date="2019" name="Int. J. Syst. Evol. Microbiol.">
        <title>The Global Catalogue of Microorganisms (GCM) 10K type strain sequencing project: providing services to taxonomists for standard genome sequencing and annotation.</title>
        <authorList>
            <consortium name="The Broad Institute Genomics Platform"/>
            <consortium name="The Broad Institute Genome Sequencing Center for Infectious Disease"/>
            <person name="Wu L."/>
            <person name="Ma J."/>
        </authorList>
    </citation>
    <scope>NUCLEOTIDE SEQUENCE [LARGE SCALE GENOMIC DNA]</scope>
    <source>
        <strain evidence="11">JCM 17925</strain>
    </source>
</reference>
<sequence>MVVDSIDKKPVPYASLALLNAENRLVISHLTGDQGEISFVKLPNGRYRLLVSCIGYVPRMLNNILLTDSRPTVSIGQIRLRPDRKTLKEVVVTAQRAMIEDKGDRLVYNAEKDIAAGGGTATDVLRRIPVLSVDLNGNVRLRGNTQIKVLLNGKPSGLMARNLAEALRQIPGNQVKTVEIMSSPGARYDLEGTAGVINITTKKPRQGINGGLNGSIGNLVRSVGGYGSVQGRRLGLYLTGGYYEYRTIGDADVYRTFLQNGRPINTLYQRTSQDNTGTGGNAEVSLDYDIDSTARLSLWLYGWSGNWPNNSRLYSLLTDNRNRTIQEFQWDIRFMDAYRNGEVNLTYTKTFRRGITLPFQASPAQPDVQHTADKSLRPELSVMMQGSYIPDQYTYTATESTMAEIVTYRERSTNLSRNNELTFQTDYTHPFRIRNRQNTPLVNTEIGAKAILRDIGSDFSLEQALNGSGSYRPMPNRSGAFDYQQQVYTAYASLRAAQAGKWSLSAGGRLEHTFLGGSFFGTQTTLNRQFQNLMPNVMVSRTFNNKHTLRISYTQRIARPTVWYLNPFINSSNPKYLSTGNPELNPELTHSPELSYSLFTKKGLFINSSLYYQQTNNAIDYLMGMDIHGISLWKPQNIAQRRFYGLQLSTNSQPVRNLNISGGGHLQWVEISSASLGQSNQGLIGSATANVSYRIGRTVTVQADGNYTTGTIMLQGNALAWYSYTISAKKDLWNKRASLVVTAYTPFHHEIRQDTNLDTPTFTSFSRNATVTRSARVYFSWQFGQSTSGNGRQRKQINNEDKAGSRTTTR</sequence>
<dbReference type="PANTHER" id="PTHR30069">
    <property type="entry name" value="TONB-DEPENDENT OUTER MEMBRANE RECEPTOR"/>
    <property type="match status" value="1"/>
</dbReference>
<dbReference type="InterPro" id="IPR008969">
    <property type="entry name" value="CarboxyPept-like_regulatory"/>
</dbReference>
<keyword evidence="2" id="KW-0813">Transport</keyword>
<proteinExistence type="predicted"/>
<dbReference type="InterPro" id="IPR039426">
    <property type="entry name" value="TonB-dep_rcpt-like"/>
</dbReference>